<gene>
    <name evidence="2" type="ORF">RQP50_01000</name>
</gene>
<feature type="chain" id="PRO_5042579511" description="Peptidylprolyl isomerase" evidence="1">
    <location>
        <begin position="25"/>
        <end position="325"/>
    </location>
</feature>
<evidence type="ECO:0000313" key="3">
    <source>
        <dbReference type="Proteomes" id="UP001250538"/>
    </source>
</evidence>
<feature type="signal peptide" evidence="1">
    <location>
        <begin position="1"/>
        <end position="24"/>
    </location>
</feature>
<dbReference type="RefSeq" id="WP_315742554.1">
    <property type="nucleotide sequence ID" value="NZ_JAVYAA010000001.1"/>
</dbReference>
<proteinExistence type="predicted"/>
<evidence type="ECO:0000256" key="1">
    <source>
        <dbReference type="SAM" id="SignalP"/>
    </source>
</evidence>
<name>A0AAJ2JQC2_9BACL</name>
<dbReference type="EMBL" id="JAVYAA010000001">
    <property type="protein sequence ID" value="MDT8974816.1"/>
    <property type="molecule type" value="Genomic_DNA"/>
</dbReference>
<evidence type="ECO:0000313" key="2">
    <source>
        <dbReference type="EMBL" id="MDT8974816.1"/>
    </source>
</evidence>
<organism evidence="2 3">
    <name type="scientific">Paenibacillus suaedae</name>
    <dbReference type="NCBI Taxonomy" id="3077233"/>
    <lineage>
        <taxon>Bacteria</taxon>
        <taxon>Bacillati</taxon>
        <taxon>Bacillota</taxon>
        <taxon>Bacilli</taxon>
        <taxon>Bacillales</taxon>
        <taxon>Paenibacillaceae</taxon>
        <taxon>Paenibacillus</taxon>
    </lineage>
</organism>
<keyword evidence="1" id="KW-0732">Signal</keyword>
<reference evidence="3" key="1">
    <citation type="submission" date="2023-09" db="EMBL/GenBank/DDBJ databases">
        <title>Paenibacillus sp. chi10 Genome sequencing and assembly.</title>
        <authorList>
            <person name="Kim I."/>
        </authorList>
    </citation>
    <scope>NUCLEOTIDE SEQUENCE [LARGE SCALE GENOMIC DNA]</scope>
    <source>
        <strain evidence="3">chi10</strain>
    </source>
</reference>
<dbReference type="Proteomes" id="UP001250538">
    <property type="component" value="Unassembled WGS sequence"/>
</dbReference>
<comment type="caution">
    <text evidence="2">The sequence shown here is derived from an EMBL/GenBank/DDBJ whole genome shotgun (WGS) entry which is preliminary data.</text>
</comment>
<sequence>MKKTLATTALGAVLTLTSLGSAFAAEVPAQSIGNGQLTTAVTVTAASNLDEATQSKVKAIFDQVKKGTLTKEQAKPQLQELGLDVDFDFNAAHDGIMFKGKVTSVSFDDATNEKAKAILDQAQAGTLTKEQAKSQLQELGIDLDVDFSKTTHRVTVKMDESKFGNLDDAAKEKAKAILEQAQAGSLTKEQVKAQLQELGIDMDVNFSKAAHGVMVKMDASKSDNFDGAAKGKKAKAILEQVRTGELSKEQAKSQLQELGIELNMDFSPAHNMKKETKAIHFDDATQQKVKALFDQSKAGTITKEQMKKQLDEVLGVQTLDIHVEK</sequence>
<protein>
    <recommendedName>
        <fullName evidence="4">Peptidylprolyl isomerase</fullName>
    </recommendedName>
</protein>
<dbReference type="AlphaFoldDB" id="A0AAJ2JQC2"/>
<keyword evidence="3" id="KW-1185">Reference proteome</keyword>
<evidence type="ECO:0008006" key="4">
    <source>
        <dbReference type="Google" id="ProtNLM"/>
    </source>
</evidence>
<accession>A0AAJ2JQC2</accession>